<dbReference type="AlphaFoldDB" id="A0A0K2VHK0"/>
<evidence type="ECO:0000313" key="1">
    <source>
        <dbReference type="EMBL" id="CDW49416.1"/>
    </source>
</evidence>
<protein>
    <submittedName>
        <fullName evidence="1">Uncharacterized protein</fullName>
    </submittedName>
</protein>
<sequence length="47" mass="5432">MFGRRTDTLKLVTVNNKVRSLGVLLFLKKHEISVCQKNEEKITVLKC</sequence>
<proteinExistence type="predicted"/>
<organism evidence="1">
    <name type="scientific">Lepeophtheirus salmonis</name>
    <name type="common">Salmon louse</name>
    <name type="synonym">Caligus salmonis</name>
    <dbReference type="NCBI Taxonomy" id="72036"/>
    <lineage>
        <taxon>Eukaryota</taxon>
        <taxon>Metazoa</taxon>
        <taxon>Ecdysozoa</taxon>
        <taxon>Arthropoda</taxon>
        <taxon>Crustacea</taxon>
        <taxon>Multicrustacea</taxon>
        <taxon>Hexanauplia</taxon>
        <taxon>Copepoda</taxon>
        <taxon>Siphonostomatoida</taxon>
        <taxon>Caligidae</taxon>
        <taxon>Lepeophtheirus</taxon>
    </lineage>
</organism>
<accession>A0A0K2VHK0</accession>
<reference evidence="1" key="1">
    <citation type="submission" date="2014-05" db="EMBL/GenBank/DDBJ databases">
        <authorList>
            <person name="Chronopoulou M."/>
        </authorList>
    </citation>
    <scope>NUCLEOTIDE SEQUENCE</scope>
    <source>
        <tissue evidence="1">Whole organism</tissue>
    </source>
</reference>
<dbReference type="EMBL" id="HACA01032055">
    <property type="protein sequence ID" value="CDW49416.1"/>
    <property type="molecule type" value="Transcribed_RNA"/>
</dbReference>
<name>A0A0K2VHK0_LEPSM</name>